<feature type="domain" description="ABC transporter" evidence="10">
    <location>
        <begin position="1004"/>
        <end position="1233"/>
    </location>
</feature>
<comment type="caution">
    <text evidence="12">The sequence shown here is derived from an EMBL/GenBank/DDBJ whole genome shotgun (WGS) entry which is preliminary data.</text>
</comment>
<dbReference type="Pfam" id="PF00005">
    <property type="entry name" value="ABC_tran"/>
    <property type="match status" value="2"/>
</dbReference>
<dbReference type="InterPro" id="IPR027417">
    <property type="entry name" value="P-loop_NTPase"/>
</dbReference>
<dbReference type="PROSITE" id="PS50929">
    <property type="entry name" value="ABC_TM1F"/>
    <property type="match status" value="2"/>
</dbReference>
<evidence type="ECO:0000313" key="13">
    <source>
        <dbReference type="Proteomes" id="UP001162162"/>
    </source>
</evidence>
<dbReference type="InterPro" id="IPR017871">
    <property type="entry name" value="ABC_transporter-like_CS"/>
</dbReference>
<evidence type="ECO:0000256" key="7">
    <source>
        <dbReference type="ARBA" id="ARBA00022989"/>
    </source>
</evidence>
<keyword evidence="2" id="KW-0813">Transport</keyword>
<dbReference type="Proteomes" id="UP001162162">
    <property type="component" value="Unassembled WGS sequence"/>
</dbReference>
<evidence type="ECO:0000256" key="5">
    <source>
        <dbReference type="ARBA" id="ARBA00022741"/>
    </source>
</evidence>
<dbReference type="GO" id="GO:0005524">
    <property type="term" value="F:ATP binding"/>
    <property type="evidence" value="ECO:0007669"/>
    <property type="project" value="UniProtKB-KW"/>
</dbReference>
<evidence type="ECO:0000256" key="1">
    <source>
        <dbReference type="ARBA" id="ARBA00004141"/>
    </source>
</evidence>
<evidence type="ECO:0000259" key="11">
    <source>
        <dbReference type="PROSITE" id="PS50929"/>
    </source>
</evidence>
<feature type="transmembrane region" description="Helical" evidence="9">
    <location>
        <begin position="869"/>
        <end position="890"/>
    </location>
</feature>
<feature type="transmembrane region" description="Helical" evidence="9">
    <location>
        <begin position="206"/>
        <end position="225"/>
    </location>
</feature>
<feature type="transmembrane region" description="Helical" evidence="9">
    <location>
        <begin position="785"/>
        <end position="803"/>
    </location>
</feature>
<organism evidence="12 13">
    <name type="scientific">Aromia moschata</name>
    <dbReference type="NCBI Taxonomy" id="1265417"/>
    <lineage>
        <taxon>Eukaryota</taxon>
        <taxon>Metazoa</taxon>
        <taxon>Ecdysozoa</taxon>
        <taxon>Arthropoda</taxon>
        <taxon>Hexapoda</taxon>
        <taxon>Insecta</taxon>
        <taxon>Pterygota</taxon>
        <taxon>Neoptera</taxon>
        <taxon>Endopterygota</taxon>
        <taxon>Coleoptera</taxon>
        <taxon>Polyphaga</taxon>
        <taxon>Cucujiformia</taxon>
        <taxon>Chrysomeloidea</taxon>
        <taxon>Cerambycidae</taxon>
        <taxon>Cerambycinae</taxon>
        <taxon>Callichromatini</taxon>
        <taxon>Aromia</taxon>
    </lineage>
</organism>
<proteinExistence type="predicted"/>
<comment type="subcellular location">
    <subcellularLocation>
        <location evidence="1">Membrane</location>
        <topology evidence="1">Multi-pass membrane protein</topology>
    </subcellularLocation>
</comment>
<keyword evidence="7 9" id="KW-1133">Transmembrane helix</keyword>
<dbReference type="GO" id="GO:0016887">
    <property type="term" value="F:ATP hydrolysis activity"/>
    <property type="evidence" value="ECO:0007669"/>
    <property type="project" value="InterPro"/>
</dbReference>
<keyword evidence="4" id="KW-0677">Repeat</keyword>
<gene>
    <name evidence="12" type="ORF">NQ318_020448</name>
</gene>
<dbReference type="PANTHER" id="PTHR24223:SF448">
    <property type="entry name" value="FI20146P1-RELATED"/>
    <property type="match status" value="1"/>
</dbReference>
<reference evidence="12" key="1">
    <citation type="journal article" date="2023" name="Insect Mol. Biol.">
        <title>Genome sequencing provides insights into the evolution of gene families encoding plant cell wall-degrading enzymes in longhorned beetles.</title>
        <authorList>
            <person name="Shin N.R."/>
            <person name="Okamura Y."/>
            <person name="Kirsch R."/>
            <person name="Pauchet Y."/>
        </authorList>
    </citation>
    <scope>NUCLEOTIDE SEQUENCE</scope>
    <source>
        <strain evidence="12">AMC_N1</strain>
    </source>
</reference>
<dbReference type="CDD" id="cd03250">
    <property type="entry name" value="ABCC_MRP_domain1"/>
    <property type="match status" value="1"/>
</dbReference>
<dbReference type="SMART" id="SM00382">
    <property type="entry name" value="AAA"/>
    <property type="match status" value="2"/>
</dbReference>
<name>A0AAV8YJB0_9CUCU</name>
<feature type="domain" description="ABC transmembrane type-1" evidence="11">
    <location>
        <begin position="688"/>
        <end position="886"/>
    </location>
</feature>
<dbReference type="CDD" id="cd18579">
    <property type="entry name" value="ABC_6TM_ABCC_D1"/>
    <property type="match status" value="1"/>
</dbReference>
<evidence type="ECO:0000259" key="10">
    <source>
        <dbReference type="PROSITE" id="PS50893"/>
    </source>
</evidence>
<feature type="transmembrane region" description="Helical" evidence="9">
    <location>
        <begin position="79"/>
        <end position="101"/>
    </location>
</feature>
<dbReference type="InterPro" id="IPR050173">
    <property type="entry name" value="ABC_transporter_C-like"/>
</dbReference>
<dbReference type="InterPro" id="IPR036640">
    <property type="entry name" value="ABC1_TM_sf"/>
</dbReference>
<keyword evidence="13" id="KW-1185">Reference proteome</keyword>
<protein>
    <recommendedName>
        <fullName evidence="14">Multidrug resistance-associated protein lethal(2)03659</fullName>
    </recommendedName>
</protein>
<dbReference type="FunFam" id="1.20.1560.10:FF:000006">
    <property type="entry name" value="ATP-binding cassette, sub-family C (CFTR/MRP), member 9"/>
    <property type="match status" value="1"/>
</dbReference>
<evidence type="ECO:0000313" key="12">
    <source>
        <dbReference type="EMBL" id="KAJ8951571.1"/>
    </source>
</evidence>
<evidence type="ECO:0008006" key="14">
    <source>
        <dbReference type="Google" id="ProtNLM"/>
    </source>
</evidence>
<evidence type="ECO:0000256" key="9">
    <source>
        <dbReference type="SAM" id="Phobius"/>
    </source>
</evidence>
<keyword evidence="8 9" id="KW-0472">Membrane</keyword>
<sequence length="1248" mass="142290">MDHSEKIQRKVNPREKANLLSLLTFFYTGKLFRSAFKKDLEDDDLYEVIKSCRSKKCGDKLEKYFDIDKQTKNPSSIRLLWKCYGSTYMFLGAIHLCFRIVNSVMEPQVIGKLVAYFKPHQTSLTFYDAVYYAGIMLGLKLFHCFYHQNYLIYFQQLSIQIRTALCSLIYRKTLKLTPSALVDISLGNIITIITKDVIQFETSISFFNDMWISTIQIFVVCYLLYAKVGLSSTVGIVILMSVTPLQLYFGKVIKSMRLSINKKTDERLQITQESLSSIKIIKMYTWEKFFCNKVHDARKNEMNKMLNTFYLKTIMFVSALLGSKLGFYSLIMTYIYFNNNLTAESMFYVMKCFSSLKHVVARAVAVGMQRVAELSASLNRIDNVLRAEELENFIEKPSDDPKIYMKNASLAIKGKPIFNNVNLKLEKGLTVLTGPLGCGKSSLIKAMLKDYPMNDGILDTTGRKSYASQDPWLFPSSIKQNILFGEKYDEKRYREVIRVCALQFDFDLLENGDETIVADRGLNLSKGQQARINLARAVYKESDIYLLDDSLTALDPQVQDFIFKECVKGFLRNKLCVLVTHNTKHMSEAERIIVMENGTINSQGSEYVPNSILSVINETKENEKKPGNKVNIEQNITNLKETYVDTIKNSTNLGPTTNFTEPLKNSVVNETLLDIERLELQRNKTLNMYSVLIFSFVVFELLKNYLVLKFARNAAVKLHRSMIEGILFSVMSFFDNHFIGNILNRFAQDLTVIDERLPFLLNRLIEVMFSVGGIITLIVVVNWRFFIPCVVLVAFLILLRAFYMPAARSLKRLESATRSPIVGHLNASMEGLTTIRAYKAQNILKDEFDRHQDLYTSAHFTSFCVRRAFGFYMDFCSAVFVGIIVGRFLFFDLGIREKLKDTSKDRQRQLDAQVFHARLRIRNVIKVISDIKSISVSIGTSAGDIGLAITQAAMLSHIIQVGLMQWSELENLMTSVERVLEYTDLQIESTSGVDVENWPSKGEITYVNVSLTYSNTNEKVLKNINFVIRSKQKIGIVGRTGAGKSSIISTLFRLYNYDGQIFVDGVDIKTLSLDFLRQHVSIIPQDPIMFAGTVRSNIDPLGKYTDEEIWKTIHKIQLENIIPSLDLAITDNTSNFSTGQRQLICLARAIIRRNKIVVLDEATANMDPETDLLILKAIRDNFSTCTVIVIAHRLHSILDCDKVMVMDKGNIVEYAEPRILMNDRSSMFSKMLSNAGLSGSDRNPKDNH</sequence>
<dbReference type="PANTHER" id="PTHR24223">
    <property type="entry name" value="ATP-BINDING CASSETTE SUB-FAMILY C"/>
    <property type="match status" value="1"/>
</dbReference>
<feature type="transmembrane region" description="Helical" evidence="9">
    <location>
        <begin position="760"/>
        <end position="779"/>
    </location>
</feature>
<feature type="domain" description="ABC transmembrane type-1" evidence="11">
    <location>
        <begin position="103"/>
        <end position="347"/>
    </location>
</feature>
<dbReference type="PROSITE" id="PS50893">
    <property type="entry name" value="ABC_TRANSPORTER_2"/>
    <property type="match status" value="2"/>
</dbReference>
<dbReference type="FunFam" id="3.40.50.300:FF:000163">
    <property type="entry name" value="Multidrug resistance-associated protein member 4"/>
    <property type="match status" value="1"/>
</dbReference>
<keyword evidence="5" id="KW-0547">Nucleotide-binding</keyword>
<feature type="transmembrane region" description="Helical" evidence="9">
    <location>
        <begin position="686"/>
        <end position="702"/>
    </location>
</feature>
<dbReference type="InterPro" id="IPR044726">
    <property type="entry name" value="ABCC_6TM_D2"/>
</dbReference>
<dbReference type="CDD" id="cd03244">
    <property type="entry name" value="ABCC_MRP_domain2"/>
    <property type="match status" value="1"/>
</dbReference>
<dbReference type="GO" id="GO:0016020">
    <property type="term" value="C:membrane"/>
    <property type="evidence" value="ECO:0007669"/>
    <property type="project" value="UniProtKB-SubCell"/>
</dbReference>
<keyword evidence="3 9" id="KW-0812">Transmembrane</keyword>
<evidence type="ECO:0000256" key="3">
    <source>
        <dbReference type="ARBA" id="ARBA00022692"/>
    </source>
</evidence>
<dbReference type="InterPro" id="IPR011527">
    <property type="entry name" value="ABC1_TM_dom"/>
</dbReference>
<feature type="transmembrane region" description="Helical" evidence="9">
    <location>
        <begin position="231"/>
        <end position="249"/>
    </location>
</feature>
<dbReference type="InterPro" id="IPR003593">
    <property type="entry name" value="AAA+_ATPase"/>
</dbReference>
<dbReference type="PROSITE" id="PS00211">
    <property type="entry name" value="ABC_TRANSPORTER_1"/>
    <property type="match status" value="1"/>
</dbReference>
<dbReference type="CDD" id="cd18580">
    <property type="entry name" value="ABC_6TM_ABCC_D2"/>
    <property type="match status" value="1"/>
</dbReference>
<accession>A0AAV8YJB0</accession>
<dbReference type="FunFam" id="3.40.50.300:FF:000973">
    <property type="entry name" value="Multidrug resistance-associated protein 4"/>
    <property type="match status" value="1"/>
</dbReference>
<feature type="domain" description="ABC transporter" evidence="10">
    <location>
        <begin position="403"/>
        <end position="622"/>
    </location>
</feature>
<dbReference type="InterPro" id="IPR003439">
    <property type="entry name" value="ABC_transporter-like_ATP-bd"/>
</dbReference>
<dbReference type="Gene3D" id="1.20.1560.10">
    <property type="entry name" value="ABC transporter type 1, transmembrane domain"/>
    <property type="match status" value="2"/>
</dbReference>
<dbReference type="GO" id="GO:0140359">
    <property type="term" value="F:ABC-type transporter activity"/>
    <property type="evidence" value="ECO:0007669"/>
    <property type="project" value="InterPro"/>
</dbReference>
<dbReference type="AlphaFoldDB" id="A0AAV8YJB0"/>
<dbReference type="InterPro" id="IPR044746">
    <property type="entry name" value="ABCC_6TM_D1"/>
</dbReference>
<dbReference type="Pfam" id="PF00664">
    <property type="entry name" value="ABC_membrane"/>
    <property type="match status" value="2"/>
</dbReference>
<evidence type="ECO:0000256" key="4">
    <source>
        <dbReference type="ARBA" id="ARBA00022737"/>
    </source>
</evidence>
<evidence type="ECO:0000256" key="8">
    <source>
        <dbReference type="ARBA" id="ARBA00023136"/>
    </source>
</evidence>
<dbReference type="EMBL" id="JAPWTK010000082">
    <property type="protein sequence ID" value="KAJ8951571.1"/>
    <property type="molecule type" value="Genomic_DNA"/>
</dbReference>
<feature type="transmembrane region" description="Helical" evidence="9">
    <location>
        <begin position="121"/>
        <end position="139"/>
    </location>
</feature>
<keyword evidence="6" id="KW-0067">ATP-binding</keyword>
<evidence type="ECO:0000256" key="2">
    <source>
        <dbReference type="ARBA" id="ARBA00022448"/>
    </source>
</evidence>
<dbReference type="Gene3D" id="3.40.50.300">
    <property type="entry name" value="P-loop containing nucleotide triphosphate hydrolases"/>
    <property type="match status" value="2"/>
</dbReference>
<dbReference type="SUPFAM" id="SSF52540">
    <property type="entry name" value="P-loop containing nucleoside triphosphate hydrolases"/>
    <property type="match status" value="2"/>
</dbReference>
<feature type="transmembrane region" description="Helical" evidence="9">
    <location>
        <begin position="309"/>
        <end position="337"/>
    </location>
</feature>
<evidence type="ECO:0000256" key="6">
    <source>
        <dbReference type="ARBA" id="ARBA00022840"/>
    </source>
</evidence>
<dbReference type="SUPFAM" id="SSF90123">
    <property type="entry name" value="ABC transporter transmembrane region"/>
    <property type="match status" value="2"/>
</dbReference>